<evidence type="ECO:0000259" key="7">
    <source>
        <dbReference type="PROSITE" id="PS50811"/>
    </source>
</evidence>
<dbReference type="GO" id="GO:0003700">
    <property type="term" value="F:DNA-binding transcription factor activity"/>
    <property type="evidence" value="ECO:0007669"/>
    <property type="project" value="InterPro"/>
</dbReference>
<keyword evidence="3" id="KW-0238">DNA-binding</keyword>
<keyword evidence="2" id="KW-0805">Transcription regulation</keyword>
<organism evidence="8 9">
    <name type="scientific">Panicum virgatum</name>
    <name type="common">Blackwell switchgrass</name>
    <dbReference type="NCBI Taxonomy" id="38727"/>
    <lineage>
        <taxon>Eukaryota</taxon>
        <taxon>Viridiplantae</taxon>
        <taxon>Streptophyta</taxon>
        <taxon>Embryophyta</taxon>
        <taxon>Tracheophyta</taxon>
        <taxon>Spermatophyta</taxon>
        <taxon>Magnoliopsida</taxon>
        <taxon>Liliopsida</taxon>
        <taxon>Poales</taxon>
        <taxon>Poaceae</taxon>
        <taxon>PACMAD clade</taxon>
        <taxon>Panicoideae</taxon>
        <taxon>Panicodae</taxon>
        <taxon>Paniceae</taxon>
        <taxon>Panicinae</taxon>
        <taxon>Panicum</taxon>
        <taxon>Panicum sect. Hiantes</taxon>
    </lineage>
</organism>
<dbReference type="InterPro" id="IPR044810">
    <property type="entry name" value="WRKY_plant"/>
</dbReference>
<comment type="subcellular location">
    <subcellularLocation>
        <location evidence="1">Nucleus</location>
    </subcellularLocation>
</comment>
<evidence type="ECO:0000256" key="2">
    <source>
        <dbReference type="ARBA" id="ARBA00023015"/>
    </source>
</evidence>
<dbReference type="SMART" id="SM00774">
    <property type="entry name" value="WRKY"/>
    <property type="match status" value="1"/>
</dbReference>
<accession>A0A8T0UNJ8</accession>
<dbReference type="Gene3D" id="2.20.25.80">
    <property type="entry name" value="WRKY domain"/>
    <property type="match status" value="1"/>
</dbReference>
<sequence length="218" mass="24490">MMLMMESMRSQQELLMQLFDDVIGCNVSVASKLEGCLIMSTTGDDDDGPADDGSDQEQAKPNNSAGQKGRRNDKQRSRALVTHVPHYDGHQWRKYGQKNINGRQHPRNYYRCAYRERKCLATKTIEQQEQNNAGTSSSAIAGVENAKYTVVYYGDHTCKDHNISMVQAPQQQPVNMDLQNGEMAQATANVQEPETDLDLPALLEVFDNSLVDWDDGKM</sequence>
<keyword evidence="4" id="KW-0804">Transcription</keyword>
<dbReference type="Pfam" id="PF03106">
    <property type="entry name" value="WRKY"/>
    <property type="match status" value="1"/>
</dbReference>
<dbReference type="InterPro" id="IPR003657">
    <property type="entry name" value="WRKY_dom"/>
</dbReference>
<dbReference type="SUPFAM" id="SSF118290">
    <property type="entry name" value="WRKY DNA-binding domain"/>
    <property type="match status" value="1"/>
</dbReference>
<evidence type="ECO:0000256" key="6">
    <source>
        <dbReference type="SAM" id="MobiDB-lite"/>
    </source>
</evidence>
<proteinExistence type="predicted"/>
<comment type="caution">
    <text evidence="8">The sequence shown here is derived from an EMBL/GenBank/DDBJ whole genome shotgun (WGS) entry which is preliminary data.</text>
</comment>
<evidence type="ECO:0000256" key="1">
    <source>
        <dbReference type="ARBA" id="ARBA00004123"/>
    </source>
</evidence>
<keyword evidence="9" id="KW-1185">Reference proteome</keyword>
<name>A0A8T0UNJ8_PANVG</name>
<dbReference type="EMBL" id="CM029041">
    <property type="protein sequence ID" value="KAG2622706.1"/>
    <property type="molecule type" value="Genomic_DNA"/>
</dbReference>
<dbReference type="GO" id="GO:0043565">
    <property type="term" value="F:sequence-specific DNA binding"/>
    <property type="evidence" value="ECO:0007669"/>
    <property type="project" value="InterPro"/>
</dbReference>
<keyword evidence="5" id="KW-0539">Nucleus</keyword>
<feature type="compositionally biased region" description="Acidic residues" evidence="6">
    <location>
        <begin position="43"/>
        <end position="55"/>
    </location>
</feature>
<feature type="domain" description="WRKY" evidence="7">
    <location>
        <begin position="88"/>
        <end position="131"/>
    </location>
</feature>
<dbReference type="PANTHER" id="PTHR31282">
    <property type="entry name" value="WRKY TRANSCRIPTION FACTOR 21-RELATED"/>
    <property type="match status" value="1"/>
</dbReference>
<evidence type="ECO:0000256" key="3">
    <source>
        <dbReference type="ARBA" id="ARBA00023125"/>
    </source>
</evidence>
<dbReference type="PROSITE" id="PS50811">
    <property type="entry name" value="WRKY"/>
    <property type="match status" value="1"/>
</dbReference>
<dbReference type="Proteomes" id="UP000823388">
    <property type="component" value="Chromosome 3K"/>
</dbReference>
<dbReference type="GO" id="GO:0005634">
    <property type="term" value="C:nucleus"/>
    <property type="evidence" value="ECO:0007669"/>
    <property type="project" value="UniProtKB-SubCell"/>
</dbReference>
<feature type="region of interest" description="Disordered" evidence="6">
    <location>
        <begin position="42"/>
        <end position="77"/>
    </location>
</feature>
<dbReference type="AlphaFoldDB" id="A0A8T0UNJ8"/>
<reference evidence="8" key="1">
    <citation type="submission" date="2020-05" db="EMBL/GenBank/DDBJ databases">
        <title>WGS assembly of Panicum virgatum.</title>
        <authorList>
            <person name="Lovell J.T."/>
            <person name="Jenkins J."/>
            <person name="Shu S."/>
            <person name="Juenger T.E."/>
            <person name="Schmutz J."/>
        </authorList>
    </citation>
    <scope>NUCLEOTIDE SEQUENCE</scope>
    <source>
        <strain evidence="8">AP13</strain>
    </source>
</reference>
<evidence type="ECO:0000256" key="4">
    <source>
        <dbReference type="ARBA" id="ARBA00023163"/>
    </source>
</evidence>
<gene>
    <name evidence="8" type="ORF">PVAP13_3KG069476</name>
</gene>
<evidence type="ECO:0000313" key="9">
    <source>
        <dbReference type="Proteomes" id="UP000823388"/>
    </source>
</evidence>
<evidence type="ECO:0000313" key="8">
    <source>
        <dbReference type="EMBL" id="KAG2622706.1"/>
    </source>
</evidence>
<dbReference type="InterPro" id="IPR036576">
    <property type="entry name" value="WRKY_dom_sf"/>
</dbReference>
<protein>
    <recommendedName>
        <fullName evidence="7">WRKY domain-containing protein</fullName>
    </recommendedName>
</protein>
<evidence type="ECO:0000256" key="5">
    <source>
        <dbReference type="ARBA" id="ARBA00023242"/>
    </source>
</evidence>